<dbReference type="PROSITE" id="PS50821">
    <property type="entry name" value="PAZ"/>
    <property type="match status" value="1"/>
</dbReference>
<evidence type="ECO:0000259" key="3">
    <source>
        <dbReference type="PROSITE" id="PS50822"/>
    </source>
</evidence>
<dbReference type="InterPro" id="IPR003100">
    <property type="entry name" value="PAZ_dom"/>
</dbReference>
<comment type="caution">
    <text evidence="4">The sequence shown here is derived from an EMBL/GenBank/DDBJ whole genome shotgun (WGS) entry which is preliminary data.</text>
</comment>
<dbReference type="EMBL" id="JACYCC010000246">
    <property type="protein sequence ID" value="KAF8670621.1"/>
    <property type="molecule type" value="Genomic_DNA"/>
</dbReference>
<proteinExistence type="predicted"/>
<dbReference type="SMART" id="SM01163">
    <property type="entry name" value="DUF1785"/>
    <property type="match status" value="1"/>
</dbReference>
<gene>
    <name evidence="4" type="ORF">RHS04_08590</name>
</gene>
<protein>
    <submittedName>
        <fullName evidence="4">Argonaute family</fullName>
    </submittedName>
</protein>
<dbReference type="Pfam" id="PF08699">
    <property type="entry name" value="ArgoL1"/>
    <property type="match status" value="1"/>
</dbReference>
<dbReference type="GO" id="GO:0003723">
    <property type="term" value="F:RNA binding"/>
    <property type="evidence" value="ECO:0007669"/>
    <property type="project" value="InterPro"/>
</dbReference>
<accession>A0A8H7LGA8</accession>
<evidence type="ECO:0000256" key="1">
    <source>
        <dbReference type="SAM" id="MobiDB-lite"/>
    </source>
</evidence>
<dbReference type="PANTHER" id="PTHR22891">
    <property type="entry name" value="EUKARYOTIC TRANSLATION INITIATION FACTOR 2C"/>
    <property type="match status" value="1"/>
</dbReference>
<organism evidence="4 5">
    <name type="scientific">Rhizoctonia solani</name>
    <dbReference type="NCBI Taxonomy" id="456999"/>
    <lineage>
        <taxon>Eukaryota</taxon>
        <taxon>Fungi</taxon>
        <taxon>Dikarya</taxon>
        <taxon>Basidiomycota</taxon>
        <taxon>Agaricomycotina</taxon>
        <taxon>Agaricomycetes</taxon>
        <taxon>Cantharellales</taxon>
        <taxon>Ceratobasidiaceae</taxon>
        <taxon>Rhizoctonia</taxon>
    </lineage>
</organism>
<evidence type="ECO:0000313" key="4">
    <source>
        <dbReference type="EMBL" id="KAF8670621.1"/>
    </source>
</evidence>
<dbReference type="SMART" id="SM00950">
    <property type="entry name" value="Piwi"/>
    <property type="match status" value="1"/>
</dbReference>
<dbReference type="Gene3D" id="3.30.420.10">
    <property type="entry name" value="Ribonuclease H-like superfamily/Ribonuclease H"/>
    <property type="match status" value="1"/>
</dbReference>
<evidence type="ECO:0000259" key="2">
    <source>
        <dbReference type="PROSITE" id="PS50821"/>
    </source>
</evidence>
<dbReference type="AlphaFoldDB" id="A0A8H7LGA8"/>
<dbReference type="Gene3D" id="3.40.50.2300">
    <property type="match status" value="1"/>
</dbReference>
<feature type="region of interest" description="Disordered" evidence="1">
    <location>
        <begin position="1"/>
        <end position="30"/>
    </location>
</feature>
<dbReference type="InterPro" id="IPR003165">
    <property type="entry name" value="Piwi"/>
</dbReference>
<feature type="domain" description="Piwi" evidence="3">
    <location>
        <begin position="546"/>
        <end position="780"/>
    </location>
</feature>
<dbReference type="SUPFAM" id="SSF101690">
    <property type="entry name" value="PAZ domain"/>
    <property type="match status" value="1"/>
</dbReference>
<dbReference type="Proteomes" id="UP000650582">
    <property type="component" value="Unassembled WGS sequence"/>
</dbReference>
<dbReference type="Pfam" id="PF02171">
    <property type="entry name" value="Piwi"/>
    <property type="match status" value="1"/>
</dbReference>
<dbReference type="Pfam" id="PF16486">
    <property type="entry name" value="ArgoN"/>
    <property type="match status" value="1"/>
</dbReference>
<dbReference type="SUPFAM" id="SSF53098">
    <property type="entry name" value="Ribonuclease H-like"/>
    <property type="match status" value="1"/>
</dbReference>
<dbReference type="Gene3D" id="2.170.260.10">
    <property type="entry name" value="paz domain"/>
    <property type="match status" value="1"/>
</dbReference>
<dbReference type="CDD" id="cd02846">
    <property type="entry name" value="PAZ_argonaute_like"/>
    <property type="match status" value="1"/>
</dbReference>
<sequence length="780" mass="86769">MESIGETELPALRNQTRDAPPYVPDPTPATKSVACSLSPGVATMGAPRPIQPGTRGIEFTVTTNHFAVTLADILIHHYHVIENSDLEPRPARWNLELLQTLQEKIVPTVFTPRAVYDGRHNLFASRRLPLRGDEGNSQTVRAIILKKYCNGQVSLQNEVLTAFTPLNIILRMKPRSLNPFNSRCVLTEREMRPLGGGIVCVVSFWLSIAPAYRRLQELWRGYFQSIRPGVRSLFVNVDASSGTMYAPGPMIELFSRVLGSHELLPLIPKEGLSESDRRKLQVFFGGVRFVTVNPNNQERGRRSPKVLRNISAQGADSIQFTDREGHRTTVSEYFASLGITLRYPRFICLETVDGAVYPIELCFVTPGQIFRRCLPADQAPAGIPFSQKTPRARLDSIAAGHNILSYDTSEYMQSFQMAIEPNPQTCLARKLEAPLLDYGMNQTHRPENGKWNFKGCKVYEPAKVLGWAMLVYDSYNWTMSIARNVAHCLVSQAAQMGWQAYSLAFEHVHFGMLNYDISVRHLDVAQHLRTAGHSVIKQYQIQAPTLFVVVLPRFSSDLYQAVKHFGDITMGVATQCLKGERARSPCPQYLANVCLKINAKLGGVNSKLNASDNLAWTLDSANSLMIIASYVVHPPPGAHGLPSFSGVVGSLDLGLVVEMINGLEDTVYELIGRHFWWKNNREARAQPFPERITYYRAGITDNEVAQLLSIELPAIQGVYPKGNSPMISTKDASAACKRHNIQTKVTVVLVGKQHHTRFFPTHGMVDSTGNCPAGTVVDSM</sequence>
<name>A0A8H7LGA8_9AGAM</name>
<feature type="domain" description="PAZ" evidence="2">
    <location>
        <begin position="249"/>
        <end position="366"/>
    </location>
</feature>
<dbReference type="InterPro" id="IPR032474">
    <property type="entry name" value="Argonaute_N"/>
</dbReference>
<dbReference type="InterPro" id="IPR012337">
    <property type="entry name" value="RNaseH-like_sf"/>
</dbReference>
<dbReference type="InterPro" id="IPR036397">
    <property type="entry name" value="RNaseH_sf"/>
</dbReference>
<dbReference type="InterPro" id="IPR036085">
    <property type="entry name" value="PAZ_dom_sf"/>
</dbReference>
<reference evidence="4" key="1">
    <citation type="submission" date="2020-09" db="EMBL/GenBank/DDBJ databases">
        <title>Comparative genome analyses of four rice-infecting Rhizoctonia solani isolates reveal extensive enrichment of homogalacturonan modification genes.</title>
        <authorList>
            <person name="Lee D.-Y."/>
            <person name="Jeon J."/>
            <person name="Kim K.-T."/>
            <person name="Cheong K."/>
            <person name="Song H."/>
            <person name="Choi G."/>
            <person name="Ko J."/>
            <person name="Opiyo S.O."/>
            <person name="Zuo S."/>
            <person name="Madhav S."/>
            <person name="Lee Y.-H."/>
            <person name="Wang G.-L."/>
        </authorList>
    </citation>
    <scope>NUCLEOTIDE SEQUENCE</scope>
    <source>
        <strain evidence="4">AG1-IA YN-7</strain>
    </source>
</reference>
<dbReference type="InterPro" id="IPR014811">
    <property type="entry name" value="ArgoL1"/>
</dbReference>
<dbReference type="PROSITE" id="PS50822">
    <property type="entry name" value="PIWI"/>
    <property type="match status" value="1"/>
</dbReference>
<evidence type="ECO:0000313" key="5">
    <source>
        <dbReference type="Proteomes" id="UP000650582"/>
    </source>
</evidence>